<dbReference type="GO" id="GO:0015293">
    <property type="term" value="F:symporter activity"/>
    <property type="evidence" value="ECO:0007669"/>
    <property type="project" value="UniProtKB-KW"/>
</dbReference>
<dbReference type="AlphaFoldDB" id="A0ABD0T748"/>
<keyword evidence="3" id="KW-0813">Transport</keyword>
<dbReference type="InterPro" id="IPR011701">
    <property type="entry name" value="MFS"/>
</dbReference>
<feature type="transmembrane region" description="Helical" evidence="12">
    <location>
        <begin position="417"/>
        <end position="436"/>
    </location>
</feature>
<feature type="domain" description="Major facilitator superfamily (MFS) profile" evidence="13">
    <location>
        <begin position="21"/>
        <end position="441"/>
    </location>
</feature>
<name>A0ABD0T748_LOXSC</name>
<evidence type="ECO:0000256" key="9">
    <source>
        <dbReference type="ARBA" id="ARBA00023201"/>
    </source>
</evidence>
<reference evidence="14 15" key="1">
    <citation type="submission" date="2024-06" db="EMBL/GenBank/DDBJ databases">
        <title>A chromosome-level genome assembly of beet webworm, Loxostege sticticalis.</title>
        <authorList>
            <person name="Zhang Y."/>
        </authorList>
    </citation>
    <scope>NUCLEOTIDE SEQUENCE [LARGE SCALE GENOMIC DNA]</scope>
    <source>
        <strain evidence="14">AQ028</strain>
        <tissue evidence="14">Male pupae</tissue>
    </source>
</reference>
<dbReference type="Gene3D" id="1.20.1250.20">
    <property type="entry name" value="MFS general substrate transporter like domains"/>
    <property type="match status" value="1"/>
</dbReference>
<evidence type="ECO:0000256" key="8">
    <source>
        <dbReference type="ARBA" id="ARBA00023136"/>
    </source>
</evidence>
<dbReference type="InterPro" id="IPR036259">
    <property type="entry name" value="MFS_trans_sf"/>
</dbReference>
<organism evidence="14 15">
    <name type="scientific">Loxostege sticticalis</name>
    <name type="common">Beet webworm moth</name>
    <dbReference type="NCBI Taxonomy" id="481309"/>
    <lineage>
        <taxon>Eukaryota</taxon>
        <taxon>Metazoa</taxon>
        <taxon>Ecdysozoa</taxon>
        <taxon>Arthropoda</taxon>
        <taxon>Hexapoda</taxon>
        <taxon>Insecta</taxon>
        <taxon>Pterygota</taxon>
        <taxon>Neoptera</taxon>
        <taxon>Endopterygota</taxon>
        <taxon>Lepidoptera</taxon>
        <taxon>Glossata</taxon>
        <taxon>Ditrysia</taxon>
        <taxon>Pyraloidea</taxon>
        <taxon>Crambidae</taxon>
        <taxon>Pyraustinae</taxon>
        <taxon>Loxostege</taxon>
    </lineage>
</organism>
<keyword evidence="5" id="KW-0769">Symport</keyword>
<dbReference type="Pfam" id="PF07690">
    <property type="entry name" value="MFS_1"/>
    <property type="match status" value="1"/>
</dbReference>
<comment type="function">
    <text evidence="10">May be an inorganic phosphate cotransporter.</text>
</comment>
<proteinExistence type="inferred from homology"/>
<feature type="transmembrane region" description="Helical" evidence="12">
    <location>
        <begin position="182"/>
        <end position="203"/>
    </location>
</feature>
<evidence type="ECO:0000256" key="3">
    <source>
        <dbReference type="ARBA" id="ARBA00022448"/>
    </source>
</evidence>
<dbReference type="PROSITE" id="PS50850">
    <property type="entry name" value="MFS"/>
    <property type="match status" value="1"/>
</dbReference>
<protein>
    <recommendedName>
        <fullName evidence="11">Putative inorganic phosphate cotransporter</fullName>
    </recommendedName>
</protein>
<feature type="transmembrane region" description="Helical" evidence="12">
    <location>
        <begin position="327"/>
        <end position="344"/>
    </location>
</feature>
<keyword evidence="9" id="KW-0406">Ion transport</keyword>
<feature type="transmembrane region" description="Helical" evidence="12">
    <location>
        <begin position="383"/>
        <end position="405"/>
    </location>
</feature>
<dbReference type="EMBL" id="JBEDNZ010000009">
    <property type="protein sequence ID" value="KAL0839189.1"/>
    <property type="molecule type" value="Genomic_DNA"/>
</dbReference>
<feature type="transmembrane region" description="Helical" evidence="12">
    <location>
        <begin position="65"/>
        <end position="85"/>
    </location>
</feature>
<feature type="transmembrane region" description="Helical" evidence="12">
    <location>
        <begin position="350"/>
        <end position="371"/>
    </location>
</feature>
<accession>A0ABD0T748</accession>
<keyword evidence="7" id="KW-0915">Sodium</keyword>
<comment type="caution">
    <text evidence="14">The sequence shown here is derived from an EMBL/GenBank/DDBJ whole genome shotgun (WGS) entry which is preliminary data.</text>
</comment>
<evidence type="ECO:0000313" key="15">
    <source>
        <dbReference type="Proteomes" id="UP001549921"/>
    </source>
</evidence>
<evidence type="ECO:0000313" key="14">
    <source>
        <dbReference type="EMBL" id="KAL0839189.1"/>
    </source>
</evidence>
<evidence type="ECO:0000256" key="11">
    <source>
        <dbReference type="ARBA" id="ARBA00068450"/>
    </source>
</evidence>
<keyword evidence="9" id="KW-0739">Sodium transport</keyword>
<evidence type="ECO:0000256" key="7">
    <source>
        <dbReference type="ARBA" id="ARBA00023053"/>
    </source>
</evidence>
<keyword evidence="6 12" id="KW-1133">Transmembrane helix</keyword>
<feature type="transmembrane region" description="Helical" evidence="12">
    <location>
        <begin position="289"/>
        <end position="306"/>
    </location>
</feature>
<dbReference type="Gene3D" id="1.20.120.540">
    <property type="entry name" value="Voltage-gated potassium channels"/>
    <property type="match status" value="1"/>
</dbReference>
<evidence type="ECO:0000256" key="12">
    <source>
        <dbReference type="SAM" id="Phobius"/>
    </source>
</evidence>
<sequence length="498" mass="54953">MSKDEETTVSKPNSCLGVRHVQAFLLFLAMLLAFGMRVNMSMAIVSMTDSDDENSFDWGSGKQSVILSSFFWGYVILQIPGGELAARFGGKLLIVMCVGINSAVSLLIPIGAYYGGWQLVCAFRVMQGLSQGFLFPATHNLCGKWIPLEEKSRLGTFIYSGAQFGTALQLMASGFISKYWGWPAIFYVNGTLGAIWTAVYVFIGSTSPETSKIISAEEKLYIQTSLGHVGEQKKLRTPWKAIFTSVPFISLIIAHCGHNWGFWTLMTEIPSYMKQVLGVDITANGVNSALPYLTMYLMSFPLGFMSDYMLKKKWLSITACRKISNSVGQWGPALALIGLIYAPAGDVTTAVIILCVVVGLNAGHYTGYLLVHIDMAPNFGGTMMGITNCFANCISIVAPLVAGVILKDQTDPEQWKIVFYLSSVIYIVCNLIYVIFGTSEKQKWNDPQSDDAENDTGFAMQPTEEEEEVKILNIYLSLQGFLVTITNKLMFIHHKFCK</sequence>
<feature type="transmembrane region" description="Helical" evidence="12">
    <location>
        <begin position="21"/>
        <end position="45"/>
    </location>
</feature>
<dbReference type="FunFam" id="1.20.1250.20:FF:000144">
    <property type="entry name" value="Picot, isoform B"/>
    <property type="match status" value="1"/>
</dbReference>
<dbReference type="SUPFAM" id="SSF103473">
    <property type="entry name" value="MFS general substrate transporter"/>
    <property type="match status" value="1"/>
</dbReference>
<keyword evidence="8 12" id="KW-0472">Membrane</keyword>
<evidence type="ECO:0000256" key="6">
    <source>
        <dbReference type="ARBA" id="ARBA00022989"/>
    </source>
</evidence>
<feature type="transmembrane region" description="Helical" evidence="12">
    <location>
        <begin position="92"/>
        <end position="110"/>
    </location>
</feature>
<dbReference type="CDD" id="cd17318">
    <property type="entry name" value="MFS_SLC17"/>
    <property type="match status" value="1"/>
</dbReference>
<evidence type="ECO:0000256" key="5">
    <source>
        <dbReference type="ARBA" id="ARBA00022847"/>
    </source>
</evidence>
<keyword evidence="4 12" id="KW-0812">Transmembrane</keyword>
<evidence type="ECO:0000256" key="1">
    <source>
        <dbReference type="ARBA" id="ARBA00004141"/>
    </source>
</evidence>
<dbReference type="Proteomes" id="UP001549921">
    <property type="component" value="Unassembled WGS sequence"/>
</dbReference>
<dbReference type="FunFam" id="1.20.1250.20:FF:000003">
    <property type="entry name" value="Solute carrier family 17 member 3"/>
    <property type="match status" value="1"/>
</dbReference>
<gene>
    <name evidence="14" type="ORF">ABMA28_017157</name>
</gene>
<evidence type="ECO:0000256" key="2">
    <source>
        <dbReference type="ARBA" id="ARBA00008586"/>
    </source>
</evidence>
<dbReference type="PANTHER" id="PTHR11662">
    <property type="entry name" value="SOLUTE CARRIER FAMILY 17"/>
    <property type="match status" value="1"/>
</dbReference>
<comment type="similarity">
    <text evidence="2">Belongs to the major facilitator superfamily. Sodium/anion cotransporter family.</text>
</comment>
<dbReference type="InterPro" id="IPR050382">
    <property type="entry name" value="MFS_Na/Anion_cotransporter"/>
</dbReference>
<dbReference type="InterPro" id="IPR027378">
    <property type="entry name" value="Nucleotide_channel_N"/>
</dbReference>
<feature type="transmembrane region" description="Helical" evidence="12">
    <location>
        <begin position="241"/>
        <end position="263"/>
    </location>
</feature>
<evidence type="ECO:0000256" key="4">
    <source>
        <dbReference type="ARBA" id="ARBA00022692"/>
    </source>
</evidence>
<dbReference type="PANTHER" id="PTHR11662:SF280">
    <property type="entry name" value="FI21844P1-RELATED"/>
    <property type="match status" value="1"/>
</dbReference>
<dbReference type="GO" id="GO:0006814">
    <property type="term" value="P:sodium ion transport"/>
    <property type="evidence" value="ECO:0007669"/>
    <property type="project" value="UniProtKB-KW"/>
</dbReference>
<evidence type="ECO:0000259" key="13">
    <source>
        <dbReference type="PROSITE" id="PS50850"/>
    </source>
</evidence>
<dbReference type="InterPro" id="IPR020846">
    <property type="entry name" value="MFS_dom"/>
</dbReference>
<comment type="subcellular location">
    <subcellularLocation>
        <location evidence="1">Membrane</location>
        <topology evidence="1">Multi-pass membrane protein</topology>
    </subcellularLocation>
</comment>
<evidence type="ECO:0000256" key="10">
    <source>
        <dbReference type="ARBA" id="ARBA00054632"/>
    </source>
</evidence>
<dbReference type="GO" id="GO:0016020">
    <property type="term" value="C:membrane"/>
    <property type="evidence" value="ECO:0007669"/>
    <property type="project" value="UniProtKB-SubCell"/>
</dbReference>